<evidence type="ECO:0000313" key="2">
    <source>
        <dbReference type="Proteomes" id="UP000886998"/>
    </source>
</evidence>
<dbReference type="AlphaFoldDB" id="A0A8X6MK03"/>
<proteinExistence type="predicted"/>
<gene>
    <name evidence="1" type="ORF">TNIN_188571</name>
</gene>
<protein>
    <submittedName>
        <fullName evidence="1">Uncharacterized protein</fullName>
    </submittedName>
</protein>
<sequence>MARSPYRFIGRWLVLLTGNRQEDSLSGSLGRKEFAQNVPVPSVVPEVVGLNSLSESTIFPQLEMAPISPRQFRLFRASFFPFFDELSCIVMHKADSSFYFSYLPVRRCQ</sequence>
<keyword evidence="2" id="KW-1185">Reference proteome</keyword>
<name>A0A8X6MK03_9ARAC</name>
<accession>A0A8X6MK03</accession>
<comment type="caution">
    <text evidence="1">The sequence shown here is derived from an EMBL/GenBank/DDBJ whole genome shotgun (WGS) entry which is preliminary data.</text>
</comment>
<dbReference type="EMBL" id="BMAV01027892">
    <property type="protein sequence ID" value="GFS63226.1"/>
    <property type="molecule type" value="Genomic_DNA"/>
</dbReference>
<reference evidence="1" key="1">
    <citation type="submission" date="2020-08" db="EMBL/GenBank/DDBJ databases">
        <title>Multicomponent nature underlies the extraordinary mechanical properties of spider dragline silk.</title>
        <authorList>
            <person name="Kono N."/>
            <person name="Nakamura H."/>
            <person name="Mori M."/>
            <person name="Yoshida Y."/>
            <person name="Ohtoshi R."/>
            <person name="Malay A.D."/>
            <person name="Moran D.A.P."/>
            <person name="Tomita M."/>
            <person name="Numata K."/>
            <person name="Arakawa K."/>
        </authorList>
    </citation>
    <scope>NUCLEOTIDE SEQUENCE</scope>
</reference>
<evidence type="ECO:0000313" key="1">
    <source>
        <dbReference type="EMBL" id="GFS63226.1"/>
    </source>
</evidence>
<organism evidence="1 2">
    <name type="scientific">Trichonephila inaurata madagascariensis</name>
    <dbReference type="NCBI Taxonomy" id="2747483"/>
    <lineage>
        <taxon>Eukaryota</taxon>
        <taxon>Metazoa</taxon>
        <taxon>Ecdysozoa</taxon>
        <taxon>Arthropoda</taxon>
        <taxon>Chelicerata</taxon>
        <taxon>Arachnida</taxon>
        <taxon>Araneae</taxon>
        <taxon>Araneomorphae</taxon>
        <taxon>Entelegynae</taxon>
        <taxon>Araneoidea</taxon>
        <taxon>Nephilidae</taxon>
        <taxon>Trichonephila</taxon>
        <taxon>Trichonephila inaurata</taxon>
    </lineage>
</organism>
<dbReference type="Proteomes" id="UP000886998">
    <property type="component" value="Unassembled WGS sequence"/>
</dbReference>